<comment type="subunit">
    <text evidence="9 10">The 4 large subunits of the cytochrome b6-f complex are cytochrome b6, subunit IV (17 kDa polypeptide, PetD), cytochrome f and the Rieske protein, while the 4 small subunits are PetG, PetL, PetM and PetN. The complex functions as a dimer.</text>
</comment>
<dbReference type="EMBL" id="MH173090">
    <property type="protein sequence ID" value="AYW16525.1"/>
    <property type="molecule type" value="Genomic_DNA"/>
</dbReference>
<evidence type="ECO:0000256" key="2">
    <source>
        <dbReference type="ARBA" id="ARBA00022448"/>
    </source>
</evidence>
<keyword evidence="4 10" id="KW-0249">Electron transport</keyword>
<dbReference type="GO" id="GO:0009055">
    <property type="term" value="F:electron transfer activity"/>
    <property type="evidence" value="ECO:0007669"/>
    <property type="project" value="InterPro"/>
</dbReference>
<evidence type="ECO:0000256" key="1">
    <source>
        <dbReference type="ARBA" id="ARBA00004167"/>
    </source>
</evidence>
<sequence>MFTPLSYFAFLMIALILTLSLFVGLNKIQILQLLDQITPFQKTKRAGGPFHSRIALTNPPHLPTINY</sequence>
<keyword evidence="6 10" id="KW-0793">Thylakoid</keyword>
<geneLocation type="chloroplast" evidence="11"/>
<evidence type="ECO:0000256" key="4">
    <source>
        <dbReference type="ARBA" id="ARBA00022982"/>
    </source>
</evidence>
<feature type="transmembrane region" description="Helical" evidence="10">
    <location>
        <begin position="6"/>
        <end position="25"/>
    </location>
</feature>
<evidence type="ECO:0000256" key="7">
    <source>
        <dbReference type="ARBA" id="ARBA00023136"/>
    </source>
</evidence>
<dbReference type="HAMAP" id="MF_00433">
    <property type="entry name" value="Cytb6_f_PetL"/>
    <property type="match status" value="1"/>
</dbReference>
<dbReference type="AlphaFoldDB" id="A0A3G5CUI7"/>
<proteinExistence type="inferred from homology"/>
<gene>
    <name evidence="10 11" type="primary">petL</name>
</gene>
<evidence type="ECO:0000256" key="6">
    <source>
        <dbReference type="ARBA" id="ARBA00023078"/>
    </source>
</evidence>
<comment type="function">
    <text evidence="8 10">Component of the cytochrome b6-f complex, which mediates electron transfer between photosystem II (PSII) and photosystem I (PSI), cyclic electron flow around PSI, and state transitions. PetL is important for photoautotrophic growth as well as for electron transfer efficiency and stability of the cytochrome b6-f complex.</text>
</comment>
<keyword evidence="5 10" id="KW-1133">Transmembrane helix</keyword>
<evidence type="ECO:0000256" key="5">
    <source>
        <dbReference type="ARBA" id="ARBA00022989"/>
    </source>
</evidence>
<accession>A0A3G5CUI7</accession>
<comment type="similarity">
    <text evidence="10">Belongs to the PetL family.</text>
</comment>
<evidence type="ECO:0000256" key="8">
    <source>
        <dbReference type="ARBA" id="ARBA00025197"/>
    </source>
</evidence>
<keyword evidence="2 10" id="KW-0813">Transport</keyword>
<dbReference type="GO" id="GO:0009512">
    <property type="term" value="C:cytochrome b6f complex"/>
    <property type="evidence" value="ECO:0007669"/>
    <property type="project" value="InterPro"/>
</dbReference>
<evidence type="ECO:0000256" key="9">
    <source>
        <dbReference type="ARBA" id="ARBA00025834"/>
    </source>
</evidence>
<organism evidence="11">
    <name type="scientific">Scoliosorus ensiformis</name>
    <dbReference type="NCBI Taxonomy" id="38541"/>
    <lineage>
        <taxon>Eukaryota</taxon>
        <taxon>Viridiplantae</taxon>
        <taxon>Streptophyta</taxon>
        <taxon>Embryophyta</taxon>
        <taxon>Tracheophyta</taxon>
        <taxon>Polypodiopsida</taxon>
        <taxon>Polypodiidae</taxon>
        <taxon>Polypodiales</taxon>
        <taxon>Pteridineae</taxon>
        <taxon>Pteridaceae</taxon>
        <taxon>Vittarioideae</taxon>
        <taxon>Scoliosorus</taxon>
    </lineage>
</organism>
<keyword evidence="11" id="KW-0934">Plastid</keyword>
<dbReference type="InterPro" id="IPR007802">
    <property type="entry name" value="Cyt_b6/f_cplx_su6"/>
</dbReference>
<name>A0A3G5CUI7_9MONI</name>
<dbReference type="GeneID" id="38747403"/>
<keyword evidence="10" id="KW-0602">Photosynthesis</keyword>
<reference evidence="11" key="1">
    <citation type="journal article" date="2018" name="Genome Biol. Evol.">
        <title>Mobile Elements Shape Plastome Evolution in Ferns.</title>
        <authorList>
            <person name="Robison T.A."/>
            <person name="Grusz A.L."/>
            <person name="Wolf P.G."/>
            <person name="Mower J.P."/>
            <person name="Fauskee B.D."/>
            <person name="Sosa K."/>
            <person name="Schuettpelz E.L."/>
        </authorList>
    </citation>
    <scope>NUCLEOTIDE SEQUENCE</scope>
</reference>
<comment type="subcellular location">
    <subcellularLocation>
        <location evidence="1">Membrane</location>
        <topology evidence="1">Single-pass membrane protein</topology>
    </subcellularLocation>
    <subcellularLocation>
        <location evidence="10">Plastid</location>
        <location evidence="10">Chloroplast thylakoid membrane</location>
        <topology evidence="10">Single-pass membrane protein</topology>
    </subcellularLocation>
</comment>
<dbReference type="GO" id="GO:0009535">
    <property type="term" value="C:chloroplast thylakoid membrane"/>
    <property type="evidence" value="ECO:0007669"/>
    <property type="project" value="UniProtKB-SubCell"/>
</dbReference>
<dbReference type="GO" id="GO:0015979">
    <property type="term" value="P:photosynthesis"/>
    <property type="evidence" value="ECO:0007669"/>
    <property type="project" value="UniProtKB-KW"/>
</dbReference>
<protein>
    <recommendedName>
        <fullName evidence="10">Cytochrome b6-f complex subunit 6</fullName>
    </recommendedName>
    <alternativeName>
        <fullName evidence="10">Cytochrome b6-f complex subunit PetL</fullName>
    </alternativeName>
    <alternativeName>
        <fullName evidence="10">Cytochrome b6-f complex subunit VI</fullName>
    </alternativeName>
</protein>
<evidence type="ECO:0000256" key="3">
    <source>
        <dbReference type="ARBA" id="ARBA00022692"/>
    </source>
</evidence>
<keyword evidence="7 10" id="KW-0472">Membrane</keyword>
<evidence type="ECO:0000256" key="10">
    <source>
        <dbReference type="HAMAP-Rule" id="MF_00433"/>
    </source>
</evidence>
<evidence type="ECO:0000313" key="11">
    <source>
        <dbReference type="EMBL" id="AYW16525.1"/>
    </source>
</evidence>
<keyword evidence="11" id="KW-0150">Chloroplast</keyword>
<keyword evidence="3 10" id="KW-0812">Transmembrane</keyword>
<dbReference type="RefSeq" id="YP_009549376.1">
    <property type="nucleotide sequence ID" value="NC_040218.1"/>
</dbReference>